<dbReference type="EMBL" id="BDOQ01000007">
    <property type="protein sequence ID" value="GBG14374.1"/>
    <property type="molecule type" value="Genomic_DNA"/>
</dbReference>
<proteinExistence type="predicted"/>
<dbReference type="RefSeq" id="WP_109015566.1">
    <property type="nucleotide sequence ID" value="NZ_BDOQ01000007.1"/>
</dbReference>
<comment type="caution">
    <text evidence="2">The sequence shown here is derived from an EMBL/GenBank/DDBJ whole genome shotgun (WGS) entry which is preliminary data.</text>
</comment>
<organism evidence="2 3">
    <name type="scientific">Novimethylophilus kurashikiensis</name>
    <dbReference type="NCBI Taxonomy" id="1825523"/>
    <lineage>
        <taxon>Bacteria</taxon>
        <taxon>Pseudomonadati</taxon>
        <taxon>Pseudomonadota</taxon>
        <taxon>Betaproteobacteria</taxon>
        <taxon>Nitrosomonadales</taxon>
        <taxon>Methylophilaceae</taxon>
        <taxon>Novimethylophilus</taxon>
    </lineage>
</organism>
<feature type="chain" id="PRO_5015330332" evidence="1">
    <location>
        <begin position="25"/>
        <end position="301"/>
    </location>
</feature>
<name>A0A2R5FCK3_9PROT</name>
<reference evidence="2 3" key="1">
    <citation type="journal article" date="2018" name="Environ. Microbiol.">
        <title>Isolation and genomic characterization of Novimethylophilus kurashikiensis gen. nov. sp. nov., a new lanthanide-dependent methylotrophic species of Methylophilaceae.</title>
        <authorList>
            <person name="Lv H."/>
            <person name="Sahin N."/>
            <person name="Tani A."/>
        </authorList>
    </citation>
    <scope>NUCLEOTIDE SEQUENCE [LARGE SCALE GENOMIC DNA]</scope>
    <source>
        <strain evidence="2 3">La2-4</strain>
    </source>
</reference>
<keyword evidence="1" id="KW-0732">Signal</keyword>
<feature type="signal peptide" evidence="1">
    <location>
        <begin position="1"/>
        <end position="24"/>
    </location>
</feature>
<sequence>MSKKIIAMLIGAMGFQAAAVLADAGPGKAPTTDTTMRCDAPVLNVPADTSKPALYVVDCHGADATSIAPSIRFAGEALIKGTPPYLINAAYTISSQSEHATKLGQLPRADQVATGVLKSSAVSSAALPAQFAHQIEWDAPTGTLSVEESAGVWRAYNVNYADAVDEPGIVESGLASTPVINGRASSKVVLGPKVSRFAGKAVLTQPVVKAELRLRDGKLEVQMGETRVANQDAVQGALLALDRKPADMTRAWALASRAQYLGLDDEVHYAERKVAEHNPQLLEEFQQNVARIKPYSQANQQ</sequence>
<protein>
    <submittedName>
        <fullName evidence="2">Uncharacterized protein</fullName>
    </submittedName>
</protein>
<keyword evidence="3" id="KW-1185">Reference proteome</keyword>
<dbReference type="Proteomes" id="UP000245081">
    <property type="component" value="Unassembled WGS sequence"/>
</dbReference>
<evidence type="ECO:0000256" key="1">
    <source>
        <dbReference type="SAM" id="SignalP"/>
    </source>
</evidence>
<accession>A0A2R5FCK3</accession>
<evidence type="ECO:0000313" key="2">
    <source>
        <dbReference type="EMBL" id="GBG14374.1"/>
    </source>
</evidence>
<evidence type="ECO:0000313" key="3">
    <source>
        <dbReference type="Proteomes" id="UP000245081"/>
    </source>
</evidence>
<dbReference type="AlphaFoldDB" id="A0A2R5FCK3"/>
<gene>
    <name evidence="2" type="ORF">NMK_1973</name>
</gene>